<evidence type="ECO:0000256" key="1">
    <source>
        <dbReference type="ARBA" id="ARBA00023015"/>
    </source>
</evidence>
<proteinExistence type="predicted"/>
<evidence type="ECO:0000256" key="2">
    <source>
        <dbReference type="ARBA" id="ARBA00023125"/>
    </source>
</evidence>
<dbReference type="InterPro" id="IPR050109">
    <property type="entry name" value="HTH-type_TetR-like_transc_reg"/>
</dbReference>
<keyword evidence="3" id="KW-0804">Transcription</keyword>
<dbReference type="GO" id="GO:0000976">
    <property type="term" value="F:transcription cis-regulatory region binding"/>
    <property type="evidence" value="ECO:0007669"/>
    <property type="project" value="TreeGrafter"/>
</dbReference>
<keyword evidence="7" id="KW-1185">Reference proteome</keyword>
<dbReference type="RefSeq" id="WP_109907026.1">
    <property type="nucleotide sequence ID" value="NZ_QGLE01000009.1"/>
</dbReference>
<accession>A0A317E151</accession>
<dbReference type="Gene3D" id="1.10.357.10">
    <property type="entry name" value="Tetracycline Repressor, domain 2"/>
    <property type="match status" value="1"/>
</dbReference>
<reference evidence="6 7" key="1">
    <citation type="submission" date="2018-05" db="EMBL/GenBank/DDBJ databases">
        <title>Zavarzinia sp. HR-AS.</title>
        <authorList>
            <person name="Lee Y."/>
            <person name="Jeon C.O."/>
        </authorList>
    </citation>
    <scope>NUCLEOTIDE SEQUENCE [LARGE SCALE GENOMIC DNA]</scope>
    <source>
        <strain evidence="6 7">HR-AS</strain>
    </source>
</reference>
<dbReference type="Pfam" id="PF00440">
    <property type="entry name" value="TetR_N"/>
    <property type="match status" value="1"/>
</dbReference>
<dbReference type="EMBL" id="QGLE01000009">
    <property type="protein sequence ID" value="PWR20352.1"/>
    <property type="molecule type" value="Genomic_DNA"/>
</dbReference>
<dbReference type="GO" id="GO:0003700">
    <property type="term" value="F:DNA-binding transcription factor activity"/>
    <property type="evidence" value="ECO:0007669"/>
    <property type="project" value="TreeGrafter"/>
</dbReference>
<dbReference type="PRINTS" id="PR00455">
    <property type="entry name" value="HTHTETR"/>
</dbReference>
<name>A0A317E151_9PROT</name>
<evidence type="ECO:0000256" key="4">
    <source>
        <dbReference type="PROSITE-ProRule" id="PRU00335"/>
    </source>
</evidence>
<dbReference type="InterPro" id="IPR001647">
    <property type="entry name" value="HTH_TetR"/>
</dbReference>
<sequence>MKKQPAQGRSQATVEAVLTATAQLLAESGYAALTTNHIAERAGVSIGSIYQYFPGKEAIVALVVEHTVAEILADFGRGLLGHAIGPARIAEVLYDTIDRRAGLLRALNYEVPFLRDVPAVGTMRGRLLALAGRIYSDQLGDGGFRHPEAAAFQLTAMMQAAVLDSILAPPPGMTRRQAIDTLAEIIARLSA</sequence>
<dbReference type="Proteomes" id="UP000245461">
    <property type="component" value="Unassembled WGS sequence"/>
</dbReference>
<dbReference type="InterPro" id="IPR023772">
    <property type="entry name" value="DNA-bd_HTH_TetR-type_CS"/>
</dbReference>
<dbReference type="SUPFAM" id="SSF46689">
    <property type="entry name" value="Homeodomain-like"/>
    <property type="match status" value="1"/>
</dbReference>
<gene>
    <name evidence="6" type="ORF">DKG74_15205</name>
</gene>
<feature type="DNA-binding region" description="H-T-H motif" evidence="4">
    <location>
        <begin position="34"/>
        <end position="53"/>
    </location>
</feature>
<protein>
    <recommendedName>
        <fullName evidence="5">HTH tetR-type domain-containing protein</fullName>
    </recommendedName>
</protein>
<dbReference type="PROSITE" id="PS01081">
    <property type="entry name" value="HTH_TETR_1"/>
    <property type="match status" value="1"/>
</dbReference>
<evidence type="ECO:0000256" key="3">
    <source>
        <dbReference type="ARBA" id="ARBA00023163"/>
    </source>
</evidence>
<feature type="domain" description="HTH tetR-type" evidence="5">
    <location>
        <begin position="11"/>
        <end position="71"/>
    </location>
</feature>
<dbReference type="PROSITE" id="PS50977">
    <property type="entry name" value="HTH_TETR_2"/>
    <property type="match status" value="1"/>
</dbReference>
<keyword evidence="1" id="KW-0805">Transcription regulation</keyword>
<dbReference type="PANTHER" id="PTHR30055">
    <property type="entry name" value="HTH-TYPE TRANSCRIPTIONAL REGULATOR RUTR"/>
    <property type="match status" value="1"/>
</dbReference>
<evidence type="ECO:0000313" key="6">
    <source>
        <dbReference type="EMBL" id="PWR20352.1"/>
    </source>
</evidence>
<dbReference type="PANTHER" id="PTHR30055:SF234">
    <property type="entry name" value="HTH-TYPE TRANSCRIPTIONAL REGULATOR BETI"/>
    <property type="match status" value="1"/>
</dbReference>
<keyword evidence="2 4" id="KW-0238">DNA-binding</keyword>
<organism evidence="6 7">
    <name type="scientific">Zavarzinia aquatilis</name>
    <dbReference type="NCBI Taxonomy" id="2211142"/>
    <lineage>
        <taxon>Bacteria</taxon>
        <taxon>Pseudomonadati</taxon>
        <taxon>Pseudomonadota</taxon>
        <taxon>Alphaproteobacteria</taxon>
        <taxon>Rhodospirillales</taxon>
        <taxon>Zavarziniaceae</taxon>
        <taxon>Zavarzinia</taxon>
    </lineage>
</organism>
<dbReference type="AlphaFoldDB" id="A0A317E151"/>
<evidence type="ECO:0000259" key="5">
    <source>
        <dbReference type="PROSITE" id="PS50977"/>
    </source>
</evidence>
<evidence type="ECO:0000313" key="7">
    <source>
        <dbReference type="Proteomes" id="UP000245461"/>
    </source>
</evidence>
<comment type="caution">
    <text evidence="6">The sequence shown here is derived from an EMBL/GenBank/DDBJ whole genome shotgun (WGS) entry which is preliminary data.</text>
</comment>
<dbReference type="InterPro" id="IPR009057">
    <property type="entry name" value="Homeodomain-like_sf"/>
</dbReference>